<reference evidence="2" key="1">
    <citation type="submission" date="2014-09" db="EMBL/GenBank/DDBJ databases">
        <authorList>
            <person name="Magalhaes I.L.F."/>
            <person name="Oliveira U."/>
            <person name="Santos F.R."/>
            <person name="Vidigal T.H.D.A."/>
            <person name="Brescovit A.D."/>
            <person name="Santos A.J."/>
        </authorList>
    </citation>
    <scope>NUCLEOTIDE SEQUENCE</scope>
    <source>
        <tissue evidence="2">Shoot tissue taken approximately 20 cm above the soil surface</tissue>
    </source>
</reference>
<accession>A0A0A9DY98</accession>
<feature type="compositionally biased region" description="Basic and acidic residues" evidence="1">
    <location>
        <begin position="16"/>
        <end position="27"/>
    </location>
</feature>
<evidence type="ECO:0000256" key="1">
    <source>
        <dbReference type="SAM" id="MobiDB-lite"/>
    </source>
</evidence>
<name>A0A0A9DY98_ARUDO</name>
<dbReference type="AlphaFoldDB" id="A0A0A9DY98"/>
<evidence type="ECO:0000313" key="2">
    <source>
        <dbReference type="EMBL" id="JAD91673.1"/>
    </source>
</evidence>
<organism evidence="2">
    <name type="scientific">Arundo donax</name>
    <name type="common">Giant reed</name>
    <name type="synonym">Donax arundinaceus</name>
    <dbReference type="NCBI Taxonomy" id="35708"/>
    <lineage>
        <taxon>Eukaryota</taxon>
        <taxon>Viridiplantae</taxon>
        <taxon>Streptophyta</taxon>
        <taxon>Embryophyta</taxon>
        <taxon>Tracheophyta</taxon>
        <taxon>Spermatophyta</taxon>
        <taxon>Magnoliopsida</taxon>
        <taxon>Liliopsida</taxon>
        <taxon>Poales</taxon>
        <taxon>Poaceae</taxon>
        <taxon>PACMAD clade</taxon>
        <taxon>Arundinoideae</taxon>
        <taxon>Arundineae</taxon>
        <taxon>Arundo</taxon>
    </lineage>
</organism>
<reference evidence="2" key="2">
    <citation type="journal article" date="2015" name="Data Brief">
        <title>Shoot transcriptome of the giant reed, Arundo donax.</title>
        <authorList>
            <person name="Barrero R.A."/>
            <person name="Guerrero F.D."/>
            <person name="Moolhuijzen P."/>
            <person name="Goolsby J.A."/>
            <person name="Tidwell J."/>
            <person name="Bellgard S.E."/>
            <person name="Bellgard M.I."/>
        </authorList>
    </citation>
    <scope>NUCLEOTIDE SEQUENCE</scope>
    <source>
        <tissue evidence="2">Shoot tissue taken approximately 20 cm above the soil surface</tissue>
    </source>
</reference>
<feature type="compositionally biased region" description="Low complexity" evidence="1">
    <location>
        <begin position="1"/>
        <end position="15"/>
    </location>
</feature>
<feature type="region of interest" description="Disordered" evidence="1">
    <location>
        <begin position="1"/>
        <end position="28"/>
    </location>
</feature>
<proteinExistence type="predicted"/>
<protein>
    <submittedName>
        <fullName evidence="2">Uncharacterized protein</fullName>
    </submittedName>
</protein>
<sequence>MDSRSLPNSSKSSKSSRAEVSVKRSPVEPRVSTLLDVISISMGETG</sequence>
<dbReference type="EMBL" id="GBRH01206222">
    <property type="protein sequence ID" value="JAD91673.1"/>
    <property type="molecule type" value="Transcribed_RNA"/>
</dbReference>